<evidence type="ECO:0000256" key="13">
    <source>
        <dbReference type="ARBA" id="ARBA00023175"/>
    </source>
</evidence>
<dbReference type="GO" id="GO:0009507">
    <property type="term" value="C:chloroplast"/>
    <property type="evidence" value="ECO:0007669"/>
    <property type="project" value="UniProtKB-SubCell"/>
</dbReference>
<keyword evidence="8" id="KW-0067">ATP-binding</keyword>
<dbReference type="FunFam" id="3.20.180.20:FF:000001">
    <property type="entry name" value="Dynein axonemal heavy chain 5"/>
    <property type="match status" value="1"/>
</dbReference>
<dbReference type="Pfam" id="PF12780">
    <property type="entry name" value="AAA_8"/>
    <property type="match status" value="1"/>
</dbReference>
<dbReference type="Gene3D" id="1.10.472.130">
    <property type="match status" value="1"/>
</dbReference>
<evidence type="ECO:0000256" key="3">
    <source>
        <dbReference type="ARBA" id="ARBA00004430"/>
    </source>
</evidence>
<dbReference type="InterPro" id="IPR013594">
    <property type="entry name" value="Dynein_heavy_tail"/>
</dbReference>
<dbReference type="Gene3D" id="3.40.50.300">
    <property type="entry name" value="P-loop containing nucleotide triphosphate hydrolases"/>
    <property type="match status" value="5"/>
</dbReference>
<dbReference type="GO" id="GO:0031514">
    <property type="term" value="C:motile cilium"/>
    <property type="evidence" value="ECO:0007669"/>
    <property type="project" value="UniProtKB-SubCell"/>
</dbReference>
<comment type="subcellular location">
    <subcellularLocation>
        <location evidence="2">Cell projection</location>
        <location evidence="2">Cilium</location>
        <location evidence="2">Flagellum</location>
    </subcellularLocation>
    <subcellularLocation>
        <location evidence="3">Cytoplasm</location>
        <location evidence="3">Cytoskeleton</location>
        <location evidence="3">Cilium axoneme</location>
    </subcellularLocation>
    <subcellularLocation>
        <location evidence="1">Plastid</location>
        <location evidence="1">Chloroplast</location>
    </subcellularLocation>
</comment>
<dbReference type="InterPro" id="IPR043157">
    <property type="entry name" value="Dynein_AAA1S"/>
</dbReference>
<sequence length="4401" mass="498160">MKAQFYPPPADVIEGTVSYFLKENEEQSLTELFEQNQLTEGILFGFLQPDNMVDDLVSMVGNLFLPQVRGKNPWPIAINKDIIGSLESFMGNMTDIANLVAGKTILYVPQDDLENIAWCAKDKDLVQRLESCVIHWTRQIKGVVASGLGYENIEDASPLAEIEFWRSRSLDLSGIEEQLKSRRLRKVLDVLQHAKSSYLTPFLNLTEVIEAKTEEARDNHKMLSPLLQPCTQLTKSSLKEIPQLLTEIMCLIRAIWTNSVYLKTAENITGLLRKVSNSIISRCRAEISIEEVMSGDIEKSVKVLKESMNCGDVWKSLYYTHCSARLSSSQPSSWDFDESRIFAQIDAFMQRCRDLLEVCEWRSQFSFSLASDELLPPAFGGTRAKEIFTRLKKIRDDFAGYMEALQRLKYDPLDVKAPGWHDDYSRLKLQVKDLEIVLQNVIVSAFETITDCWAAFDLQEAFQNLSKRESVKRVADKKTVDSITIFAEDLNWVRKEFDRNRKSPPLGPSMPSYAGSALWAKSLLQRISLQHSLLATSYHVVSTREFQEVNGQLQLVENAMKDYMNKVYNDWQEHLQDVFRGANQNGMDAFLIVRRQETMLLEVNFSPELIKLYREVDVWERVGFSIPFIAMENAKDKDRINVIRFHVRGVVRDYNKIISSLASWERKLFSEKIKSLDRKISPAISKMTWQTKGIVDFFCKDTKKHCQMVQQLVDDFKVLKDSIFKDCAELGNLSMIAIESKRLYSADDFSRAQASHRKVIMAKVESLHANVKSTLKRVFAMFIYDGAESSREWERFISRIDSMVQESLTSAVRRSLQDLARAINGDKKTEPQQLFRIRVVLDSSSKVAFSPSLSDLTQMINSCSKDLISMLDVIPRLHRLVEAEVRKELADSGGRQEDRTQESIATCIANEDEILKVMVAIMSGISSNVGKMQKQLTYWEKFNHIWEYDKDAFFRRYAKSNRPLSAFEEDIMRYREYQKEVFSEESTSVLGFVCIDCTTLKQEIINHCVDWQRKFSALLNEMALKDLDALLDSFAAATSSLEVVPSSLNELSKSVGLLKKQQADLPTIEALFEPIYAKYKLLEKFEVTVEEQELEKLASLQGRFEAFQDFLKQTERTLSGCKRNMKSDLEKAAHSFEAEAQAMHATFDSKAPTSSVKHKAAQALEELQHLKERYEKNLSTQTQLREEMSIFELPLPENEHLHKIGGQLVLLTDLWTMFGEWEQIWEGYKYGKFKDLNTQHMEDTASRFMKKVMTKRKEAGHLPLWSELKGLVEKFRLTMPLISDLRNSALRERHWIELMERVGTTFDYQGDSFTLERVIDLGLDQHADFISSTSASASKELMVEDSIINIRATWDSLKLETIAYRDRGHFRIKTVEDLYAALDDNAVTLSTLKGTRFAQPFMEDIVSWEKKLSMVSEVLEAAQAVQKQWMYLENIFAGSEDIRRQLPAESTMFETVDKSWMYVMKRMRDHSTALDACLEDGILPRLSEMNGTLEKIQKSLDAYLETKRVAFPRFYFVSSDDLLEILGQARDPQAVQPHLKKCFDAIKSLKMEVNRKQTEAVGMNSPEGEYVPFQSRVLTEGAVEIWMLSVEGAMRLTLRKLLLQTLTAMKGTKKEKWVTDWPGQLLITAGQIVWTTECEKGFTEVEKGNKLGMKVVKKKWIQLLNKYSDMVRGGINKADRAKVVAIITIEVHARDVIDRLLKLGCSSKNEFDWISQLRFSWEKDVDNCLVYQISARFDYGCEYLGNCGRLVITPLTDRAYMTLTTALHLKRGGNPQGPAGTGKTETVKDLGKAIAKYVIVFNCSDGLDYKSMGRMFSGLAQTGAWSCFDEFNRIDIEVLSVVAQQILSILRSITMGLTEFYFEGSLIKLDSTCGIFVTMNPGYAGRTELPDNLKAILRPISMMVPDMALIAEVMFFSEGFMTAKVLSRRLTGLFELMKQQMSKQDHYDYGLRNTKSILVAAGAMKRNDPNMAEDVLLYRTIRDMQLPKLIAEDVPLFNALNADFFPGLEIPPTDYGTFQKAIETALIDKQLQPEPIIVLKTIQIYEVKLTRHGNMMVGQSCSGKSTAWSALQDAHNALKAAQAAGFERVKTFIINPKSLSDAELYGQYDLSTGEWLDGVLSRCMRDACSDESPVLKWLVLDGPVDTLWIESMNTVLDDNKLLTLVSGERISMPPQVSLLFEVQDLAVASPATVSRAGMVYFDPADFGWRPFVASWLQKFPLKAHVPQLKDLFTLYVDPLFQLHRKELREPVPTIQMNLVRSLCNLLDSVANDECGIGEQASEEAAKLLGMWFAFSVVWSIGATIDEDSRKKFDMAVRELDSTFPPQATVFDWLVDGKKAEWVAWHDKIPSGWKAANDLPFHKILVPTVDTIRFSFVANQLMAANKNVLVVGDSGVGKTVIMQESITKLSGFLLSQINFSAQTSSQRLQFIIEGRVEKRMKDVFGPPGGKKMVLLIDDLNMPAKDTFGSQPPLELLRHWLDYGFWYDRQKQNIKYIKDIQLLQLMAYPGGGRSVITMRLQSRSNLLNVTFPAQAQLKRIFSLPLASKLMDFEDEVKGLCDPITTATIDIYTSVCKELLPTPSKAHYLFNLRDLCKVLQGLLRAVPRVYDNKTAMTKLWIHECFRVFSDRLIDDKDRQWFSSLMESKLSDSPFSSSLSSMFDGNGLSCYGEFMSDESARVYEEFPTFSTLKQFLEGRLEEYNYEPGFVAMQLVLFRDAIEHVCRVSRIISTPRGNVLLIGVGGSGRQSLSRLATFVSGFKIFTIEITKTYRKVEFHEDLKKLYVQAGVERKRTVFLFTDTQIVEESFLEDVNGILSSGEVPNLYSPDEMSEIREGIKAAAKAAAVEENNDALYKFFIEQARNHMNLILCFSPIGDSFRNRCRMFPALVNCTSIDWFAEWPIDALSEVALKLTEETNLGAEEVKAAVTKVMATAHASVSSVSKRMYQELKRVNYVTPTNYLELVTGYLSLLSERRKKLEDRVNKYVGGVEKIEEAKKEVEEMSKVLVVKKAEVAKASKETEELLVVIVKEKAVADEQEKEVSAEAEKIGKEEAETKAIADQAQADLDKAIPALEAAAAALNSLNKNDINEIKAYAKPPPAVEMVLAAVLILRKAPSIDWAEAKKHLSDLRFLEQLVGYDKDNMSDALLKKVDKYVTNPDFDPDKVAKVSLAAGGLCKWVRAMSLYGAVSKSVAPKKEKLRQAMMSLEKKQAALRKAQAALMEVVEKVQGLQSQYDNSISTKERLAKESASLELKLERADQLVNGLSGERYRWESSLDNLHKDIANSVGDCVIAAAFLSYAGPFNSDYRGILVKETWIPMVEKLSIPLSKGFDFALFLAEPTDVREWNLKGLPSDAFSIENGVLVTRGRRWPLMVDPQAQANKWIKNLEAERSLRVVDLKLGDWMRTMENAIQFGSSILIQDLGEELDPALEPVLSKAITKQGNRLILRLGDKELDYNLDFKLFLTTKLSNPHYPPEVSTKTTIVNFAIKREGLEDQLLAILVKKERPDLEEKNQELVVQVAKGKNKLAELEDKILYLLATATGSLLDDDALVNTLQSSKTISNDVSEQLKIAEETKVTIDLARENYRPSAFRSSILYFVLNDLGLVDPMYQFSLDSYITLFLQSISRSVKSDKIEDRLKNLNEYHTYAVYQNACRGLFERHKLLFSLHMCSRILEGSNKLDKDEYTFILRGGQVLQKELQPQNPSPEWISETSWDNLTELANLPAFREIDSSFQQLNSDWRDWFMAGMPESSPLPGDWQSNLNELQRLAVLRSIRPDRVVFAATSFIVNNLGVKYVEPPPFDLNAIFAESSPELPLIFVLSPGVDPVNALTSLAGNHSMTDRLKTLALGQGQAPIANSLLEGGIKNGHWVFLANCHLMLSWMNSLEKVVEGLRDAKPHADFRLWLSSYPHPKFPISILQAGTKMVTEPPKGLKANMIRLYNNLSDAQFTRCQAGVKYRRLLFALVFFHGVLVERKKFGTLGYNVPYDFNESDFDISEDCLAYYLDAYSSTPWDALRYLIAEANYGGRVTDDFDFRLVRTYVKNFFVDEAISSEAFQLAPPLETYRIPDDGPMRTYTDFIKGFPVLDDPRAFGQHPNADIAAQIADTNILLDTLSSLQPASSGAGGSDGDEKVLRLADDLAEQIPHLLDLEAVKKAKADDPSALHVFLFQEIERYNKLLSFISRSLSDVKKGIKGFVVMSSELDEVVSCLTSGKVPPAWGTCFPSLKPLASWMRDLGMRVSNLREWGEGDYPSTYWLSGFSYPTGFLTAILQTAARASSVSVDVLSWEFTVLSQEVKELTTPPKEGAYIHGMFLEGCGWDMENMCLVDQKPMELIVSMPVVHFKPVESKKKAAKGNYSCPCYMYPVRTGSRERPSYTISVDLKAGAYEADHWIKRGAALLLSLAT</sequence>
<dbReference type="FunFam" id="1.20.920.20:FF:000001">
    <property type="entry name" value="dynein heavy chain 2, axonemal"/>
    <property type="match status" value="1"/>
</dbReference>
<dbReference type="Pfam" id="PF25007">
    <property type="entry name" value="DYH2-5-8_CC"/>
    <property type="match status" value="1"/>
</dbReference>
<evidence type="ECO:0000256" key="5">
    <source>
        <dbReference type="ARBA" id="ARBA00022701"/>
    </source>
</evidence>
<dbReference type="EnsemblProtists" id="EKX43527">
    <property type="protein sequence ID" value="EKX43527"/>
    <property type="gene ID" value="GUITHDRAFT_72912"/>
</dbReference>
<dbReference type="FunFam" id="1.10.8.1220:FF:000001">
    <property type="entry name" value="Dynein axonemal heavy chain 5"/>
    <property type="match status" value="1"/>
</dbReference>
<reference evidence="21 23" key="1">
    <citation type="journal article" date="2012" name="Nature">
        <title>Algal genomes reveal evolutionary mosaicism and the fate of nucleomorphs.</title>
        <authorList>
            <consortium name="DOE Joint Genome Institute"/>
            <person name="Curtis B.A."/>
            <person name="Tanifuji G."/>
            <person name="Burki F."/>
            <person name="Gruber A."/>
            <person name="Irimia M."/>
            <person name="Maruyama S."/>
            <person name="Arias M.C."/>
            <person name="Ball S.G."/>
            <person name="Gile G.H."/>
            <person name="Hirakawa Y."/>
            <person name="Hopkins J.F."/>
            <person name="Kuo A."/>
            <person name="Rensing S.A."/>
            <person name="Schmutz J."/>
            <person name="Symeonidi A."/>
            <person name="Elias M."/>
            <person name="Eveleigh R.J."/>
            <person name="Herman E.K."/>
            <person name="Klute M.J."/>
            <person name="Nakayama T."/>
            <person name="Obornik M."/>
            <person name="Reyes-Prieto A."/>
            <person name="Armbrust E.V."/>
            <person name="Aves S.J."/>
            <person name="Beiko R.G."/>
            <person name="Coutinho P."/>
            <person name="Dacks J.B."/>
            <person name="Durnford D.G."/>
            <person name="Fast N.M."/>
            <person name="Green B.R."/>
            <person name="Grisdale C.J."/>
            <person name="Hempel F."/>
            <person name="Henrissat B."/>
            <person name="Hoppner M.P."/>
            <person name="Ishida K."/>
            <person name="Kim E."/>
            <person name="Koreny L."/>
            <person name="Kroth P.G."/>
            <person name="Liu Y."/>
            <person name="Malik S.B."/>
            <person name="Maier U.G."/>
            <person name="McRose D."/>
            <person name="Mock T."/>
            <person name="Neilson J.A."/>
            <person name="Onodera N.T."/>
            <person name="Poole A.M."/>
            <person name="Pritham E.J."/>
            <person name="Richards T.A."/>
            <person name="Rocap G."/>
            <person name="Roy S.W."/>
            <person name="Sarai C."/>
            <person name="Schaack S."/>
            <person name="Shirato S."/>
            <person name="Slamovits C.H."/>
            <person name="Spencer D.F."/>
            <person name="Suzuki S."/>
            <person name="Worden A.Z."/>
            <person name="Zauner S."/>
            <person name="Barry K."/>
            <person name="Bell C."/>
            <person name="Bharti A.K."/>
            <person name="Crow J.A."/>
            <person name="Grimwood J."/>
            <person name="Kramer R."/>
            <person name="Lindquist E."/>
            <person name="Lucas S."/>
            <person name="Salamov A."/>
            <person name="McFadden G.I."/>
            <person name="Lane C.E."/>
            <person name="Keeling P.J."/>
            <person name="Gray M.W."/>
            <person name="Grigoriev I.V."/>
            <person name="Archibald J.M."/>
        </authorList>
    </citation>
    <scope>NUCLEOTIDE SEQUENCE</scope>
    <source>
        <strain evidence="21 23">CCMP2712</strain>
    </source>
</reference>
<evidence type="ECO:0000256" key="8">
    <source>
        <dbReference type="ARBA" id="ARBA00022840"/>
    </source>
</evidence>
<dbReference type="OrthoDB" id="10251809at2759"/>
<evidence type="ECO:0000256" key="15">
    <source>
        <dbReference type="ARBA" id="ARBA00023273"/>
    </source>
</evidence>
<dbReference type="STRING" id="905079.L1J5B1"/>
<dbReference type="Pfam" id="PF03028">
    <property type="entry name" value="Dynein_heavy"/>
    <property type="match status" value="1"/>
</dbReference>
<dbReference type="Proteomes" id="UP000011087">
    <property type="component" value="Unassembled WGS sequence"/>
</dbReference>
<dbReference type="GO" id="GO:0005524">
    <property type="term" value="F:ATP binding"/>
    <property type="evidence" value="ECO:0007669"/>
    <property type="project" value="UniProtKB-KW"/>
</dbReference>
<evidence type="ECO:0000256" key="11">
    <source>
        <dbReference type="ARBA" id="ARBA00023054"/>
    </source>
</evidence>
<evidence type="ECO:0000256" key="17">
    <source>
        <dbReference type="ARBA" id="ARBA00063032"/>
    </source>
</evidence>
<evidence type="ECO:0000256" key="10">
    <source>
        <dbReference type="ARBA" id="ARBA00023017"/>
    </source>
</evidence>
<dbReference type="Pfam" id="PF08385">
    <property type="entry name" value="DHC_N1"/>
    <property type="match status" value="1"/>
</dbReference>
<dbReference type="InterPro" id="IPR041466">
    <property type="entry name" value="Dynein_AAA5_ext"/>
</dbReference>
<dbReference type="Gene3D" id="1.20.920.20">
    <property type="match status" value="1"/>
</dbReference>
<dbReference type="GO" id="GO:0060294">
    <property type="term" value="P:cilium movement involved in cell motility"/>
    <property type="evidence" value="ECO:0007669"/>
    <property type="project" value="UniProtKB-ARBA"/>
</dbReference>
<dbReference type="GO" id="GO:0036159">
    <property type="term" value="P:inner dynein arm assembly"/>
    <property type="evidence" value="ECO:0007669"/>
    <property type="project" value="UniProtKB-ARBA"/>
</dbReference>
<dbReference type="InterPro" id="IPR013602">
    <property type="entry name" value="Dynein_heavy_linker"/>
</dbReference>
<dbReference type="eggNOG" id="KOG3595">
    <property type="taxonomic scope" value="Eukaryota"/>
</dbReference>
<dbReference type="InterPro" id="IPR003593">
    <property type="entry name" value="AAA+_ATPase"/>
</dbReference>
<keyword evidence="13" id="KW-0505">Motor protein</keyword>
<dbReference type="Pfam" id="PF12774">
    <property type="entry name" value="AAA_6"/>
    <property type="match status" value="1"/>
</dbReference>
<protein>
    <recommendedName>
        <fullName evidence="18">Dynein-1, subspecies f</fullName>
    </recommendedName>
</protein>
<dbReference type="EMBL" id="JH993009">
    <property type="protein sequence ID" value="EKX43527.1"/>
    <property type="molecule type" value="Genomic_DNA"/>
</dbReference>
<evidence type="ECO:0000313" key="21">
    <source>
        <dbReference type="EMBL" id="EKX43527.1"/>
    </source>
</evidence>
<dbReference type="Gene3D" id="3.10.490.20">
    <property type="match status" value="1"/>
</dbReference>
<evidence type="ECO:0000313" key="22">
    <source>
        <dbReference type="EnsemblProtists" id="EKX43527"/>
    </source>
</evidence>
<dbReference type="GO" id="GO:0005874">
    <property type="term" value="C:microtubule"/>
    <property type="evidence" value="ECO:0007669"/>
    <property type="project" value="UniProtKB-KW"/>
</dbReference>
<keyword evidence="15" id="KW-0966">Cell projection</keyword>
<dbReference type="Pfam" id="PF12775">
    <property type="entry name" value="AAA_7"/>
    <property type="match status" value="1"/>
</dbReference>
<dbReference type="InterPro" id="IPR026983">
    <property type="entry name" value="DHC"/>
</dbReference>
<dbReference type="FunFam" id="1.10.287.2620:FF:000002">
    <property type="entry name" value="Dynein heavy chain 2, axonemal"/>
    <property type="match status" value="1"/>
</dbReference>
<dbReference type="InterPro" id="IPR041228">
    <property type="entry name" value="Dynein_C"/>
</dbReference>
<dbReference type="FunFam" id="1.20.140.100:FF:000006">
    <property type="entry name" value="dynein heavy chain 2, axonemal"/>
    <property type="match status" value="1"/>
</dbReference>
<dbReference type="InterPro" id="IPR004273">
    <property type="entry name" value="Dynein_heavy_D6_P-loop"/>
</dbReference>
<keyword evidence="4" id="KW-0963">Cytoplasm</keyword>
<accession>L1J5B1</accession>
<feature type="domain" description="AAA+ ATPase" evidence="20">
    <location>
        <begin position="2383"/>
        <end position="2539"/>
    </location>
</feature>
<dbReference type="InterPro" id="IPR035699">
    <property type="entry name" value="AAA_6"/>
</dbReference>
<evidence type="ECO:0000259" key="20">
    <source>
        <dbReference type="SMART" id="SM00382"/>
    </source>
</evidence>
<evidence type="ECO:0000256" key="18">
    <source>
        <dbReference type="ARBA" id="ARBA00077719"/>
    </source>
</evidence>
<dbReference type="Pfam" id="PF18199">
    <property type="entry name" value="Dynein_C"/>
    <property type="match status" value="1"/>
</dbReference>
<dbReference type="GO" id="GO:0008017">
    <property type="term" value="F:microtubule binding"/>
    <property type="evidence" value="ECO:0007669"/>
    <property type="project" value="UniProtKB-ARBA"/>
</dbReference>
<dbReference type="GO" id="GO:0045505">
    <property type="term" value="F:dynein intermediate chain binding"/>
    <property type="evidence" value="ECO:0007669"/>
    <property type="project" value="InterPro"/>
</dbReference>
<dbReference type="KEGG" id="gtt:GUITHDRAFT_72912"/>
<evidence type="ECO:0000313" key="23">
    <source>
        <dbReference type="Proteomes" id="UP000011087"/>
    </source>
</evidence>
<reference evidence="23" key="2">
    <citation type="submission" date="2012-11" db="EMBL/GenBank/DDBJ databases">
        <authorList>
            <person name="Kuo A."/>
            <person name="Curtis B.A."/>
            <person name="Tanifuji G."/>
            <person name="Burki F."/>
            <person name="Gruber A."/>
            <person name="Irimia M."/>
            <person name="Maruyama S."/>
            <person name="Arias M.C."/>
            <person name="Ball S.G."/>
            <person name="Gile G.H."/>
            <person name="Hirakawa Y."/>
            <person name="Hopkins J.F."/>
            <person name="Rensing S.A."/>
            <person name="Schmutz J."/>
            <person name="Symeonidi A."/>
            <person name="Elias M."/>
            <person name="Eveleigh R.J."/>
            <person name="Herman E.K."/>
            <person name="Klute M.J."/>
            <person name="Nakayama T."/>
            <person name="Obornik M."/>
            <person name="Reyes-Prieto A."/>
            <person name="Armbrust E.V."/>
            <person name="Aves S.J."/>
            <person name="Beiko R.G."/>
            <person name="Coutinho P."/>
            <person name="Dacks J.B."/>
            <person name="Durnford D.G."/>
            <person name="Fast N.M."/>
            <person name="Green B.R."/>
            <person name="Grisdale C."/>
            <person name="Hempe F."/>
            <person name="Henrissat B."/>
            <person name="Hoppner M.P."/>
            <person name="Ishida K.-I."/>
            <person name="Kim E."/>
            <person name="Koreny L."/>
            <person name="Kroth P.G."/>
            <person name="Liu Y."/>
            <person name="Malik S.-B."/>
            <person name="Maier U.G."/>
            <person name="McRose D."/>
            <person name="Mock T."/>
            <person name="Neilson J.A."/>
            <person name="Onodera N.T."/>
            <person name="Poole A.M."/>
            <person name="Pritham E.J."/>
            <person name="Richards T.A."/>
            <person name="Rocap G."/>
            <person name="Roy S.W."/>
            <person name="Sarai C."/>
            <person name="Schaack S."/>
            <person name="Shirato S."/>
            <person name="Slamovits C.H."/>
            <person name="Spencer D.F."/>
            <person name="Suzuki S."/>
            <person name="Worden A.Z."/>
            <person name="Zauner S."/>
            <person name="Barry K."/>
            <person name="Bell C."/>
            <person name="Bharti A.K."/>
            <person name="Crow J.A."/>
            <person name="Grimwood J."/>
            <person name="Kramer R."/>
            <person name="Lindquist E."/>
            <person name="Lucas S."/>
            <person name="Salamov A."/>
            <person name="McFadden G.I."/>
            <person name="Lane C.E."/>
            <person name="Keeling P.J."/>
            <person name="Gray M.W."/>
            <person name="Grigoriev I.V."/>
            <person name="Archibald J.M."/>
        </authorList>
    </citation>
    <scope>NUCLEOTIDE SEQUENCE</scope>
    <source>
        <strain evidence="23">CCMP2712</strain>
    </source>
</reference>
<dbReference type="FunFam" id="1.20.58.1120:FF:000001">
    <property type="entry name" value="dynein heavy chain 2, axonemal"/>
    <property type="match status" value="1"/>
</dbReference>
<dbReference type="InterPro" id="IPR024317">
    <property type="entry name" value="Dynein_heavy_chain_D4_dom"/>
</dbReference>
<dbReference type="HOGENOM" id="CLU_000038_7_2_1"/>
<dbReference type="Pfam" id="PF22597">
    <property type="entry name" value="DYN_lid"/>
    <property type="match status" value="1"/>
</dbReference>
<keyword evidence="10" id="KW-0243">Dynein</keyword>
<organism evidence="21">
    <name type="scientific">Guillardia theta (strain CCMP2712)</name>
    <name type="common">Cryptophyte</name>
    <dbReference type="NCBI Taxonomy" id="905079"/>
    <lineage>
        <taxon>Eukaryota</taxon>
        <taxon>Cryptophyceae</taxon>
        <taxon>Pyrenomonadales</taxon>
        <taxon>Geminigeraceae</taxon>
        <taxon>Guillardia</taxon>
    </lineage>
</organism>
<dbReference type="Gene3D" id="1.10.8.720">
    <property type="entry name" value="Region D6 of dynein motor"/>
    <property type="match status" value="1"/>
</dbReference>
<gene>
    <name evidence="21" type="ORF">GUITHDRAFT_72912</name>
</gene>
<keyword evidence="9" id="KW-0282">Flagellum</keyword>
<dbReference type="GO" id="GO:0051959">
    <property type="term" value="F:dynein light intermediate chain binding"/>
    <property type="evidence" value="ECO:0007669"/>
    <property type="project" value="InterPro"/>
</dbReference>
<dbReference type="FunFam" id="3.40.50.300:FF:000049">
    <property type="entry name" value="Dynein, axonemal, heavy chain 5"/>
    <property type="match status" value="1"/>
</dbReference>
<evidence type="ECO:0000256" key="1">
    <source>
        <dbReference type="ARBA" id="ARBA00004229"/>
    </source>
</evidence>
<evidence type="ECO:0000256" key="16">
    <source>
        <dbReference type="ARBA" id="ARBA00054075"/>
    </source>
</evidence>
<dbReference type="GO" id="GO:0036156">
    <property type="term" value="C:inner dynein arm"/>
    <property type="evidence" value="ECO:0007669"/>
    <property type="project" value="UniProtKB-ARBA"/>
</dbReference>
<keyword evidence="6" id="KW-0677">Repeat</keyword>
<dbReference type="FunFam" id="1.10.8.710:FF:000001">
    <property type="entry name" value="Dynein axonemal heavy chain 2"/>
    <property type="match status" value="1"/>
</dbReference>
<dbReference type="PANTHER" id="PTHR22878:SF68">
    <property type="entry name" value="DYNEIN HEAVY CHAIN 6, AXONEMAL-LIKE"/>
    <property type="match status" value="1"/>
</dbReference>
<dbReference type="Gene3D" id="1.20.920.30">
    <property type="match status" value="1"/>
</dbReference>
<dbReference type="FunFam" id="3.10.490.20:FF:000008">
    <property type="entry name" value="dynein heavy chain 2, axonemal"/>
    <property type="match status" value="1"/>
</dbReference>
<evidence type="ECO:0000256" key="4">
    <source>
        <dbReference type="ARBA" id="ARBA00022490"/>
    </source>
</evidence>
<evidence type="ECO:0000256" key="12">
    <source>
        <dbReference type="ARBA" id="ARBA00023069"/>
    </source>
</evidence>
<dbReference type="FunFam" id="3.40.50.300:FF:002141">
    <property type="entry name" value="Dynein heavy chain"/>
    <property type="match status" value="1"/>
</dbReference>
<keyword evidence="11 19" id="KW-0175">Coiled coil</keyword>
<dbReference type="Gene3D" id="6.10.140.1060">
    <property type="match status" value="1"/>
</dbReference>
<dbReference type="Gene3D" id="1.20.140.100">
    <property type="entry name" value="Dynein heavy chain, N-terminal domain 2"/>
    <property type="match status" value="1"/>
</dbReference>
<keyword evidence="5" id="KW-0493">Microtubule</keyword>
<dbReference type="Gene3D" id="1.10.8.710">
    <property type="match status" value="1"/>
</dbReference>
<evidence type="ECO:0000256" key="9">
    <source>
        <dbReference type="ARBA" id="ARBA00022846"/>
    </source>
</evidence>
<dbReference type="Gene3D" id="1.20.1270.280">
    <property type="match status" value="1"/>
</dbReference>
<dbReference type="InterPro" id="IPR041658">
    <property type="entry name" value="AAA_lid_11"/>
</dbReference>
<keyword evidence="23" id="KW-1185">Reference proteome</keyword>
<feature type="coiled-coil region" evidence="19">
    <location>
        <begin position="2989"/>
        <end position="3051"/>
    </location>
</feature>
<proteinExistence type="predicted"/>
<dbReference type="Gene3D" id="1.10.8.1220">
    <property type="match status" value="1"/>
</dbReference>
<evidence type="ECO:0000256" key="14">
    <source>
        <dbReference type="ARBA" id="ARBA00023212"/>
    </source>
</evidence>
<dbReference type="PaxDb" id="55529-EKX43527"/>
<dbReference type="Pfam" id="PF18198">
    <property type="entry name" value="AAA_lid_11"/>
    <property type="match status" value="1"/>
</dbReference>
<dbReference type="Pfam" id="PF12777">
    <property type="entry name" value="MT"/>
    <property type="match status" value="1"/>
</dbReference>
<dbReference type="InterPro" id="IPR056759">
    <property type="entry name" value="DYH2-5-8_CC"/>
</dbReference>
<dbReference type="InterPro" id="IPR042222">
    <property type="entry name" value="Dynein_2_N"/>
</dbReference>
<dbReference type="InterPro" id="IPR042219">
    <property type="entry name" value="AAA_lid_11_sf"/>
</dbReference>
<dbReference type="GO" id="GO:0008569">
    <property type="term" value="F:minus-end-directed microtubule motor activity"/>
    <property type="evidence" value="ECO:0007669"/>
    <property type="project" value="InterPro"/>
</dbReference>
<dbReference type="GeneID" id="17300191"/>
<dbReference type="InterPro" id="IPR043160">
    <property type="entry name" value="Dynein_C_barrel"/>
</dbReference>
<reference evidence="22" key="3">
    <citation type="submission" date="2016-03" db="UniProtKB">
        <authorList>
            <consortium name="EnsemblProtists"/>
        </authorList>
    </citation>
    <scope>IDENTIFICATION</scope>
</reference>
<keyword evidence="12" id="KW-0969">Cilium</keyword>
<evidence type="ECO:0000256" key="19">
    <source>
        <dbReference type="SAM" id="Coils"/>
    </source>
</evidence>
<evidence type="ECO:0000256" key="7">
    <source>
        <dbReference type="ARBA" id="ARBA00022741"/>
    </source>
</evidence>
<feature type="coiled-coil region" evidence="19">
    <location>
        <begin position="1157"/>
        <end position="1184"/>
    </location>
</feature>
<dbReference type="Gene3D" id="3.20.180.20">
    <property type="entry name" value="Dynein heavy chain, N-terminal domain 2"/>
    <property type="match status" value="1"/>
</dbReference>
<comment type="subunit">
    <text evidence="17">The I1 inner arm complex (also known as the f dynein complex) is a two-headed isoform composed of two heavy chains (1-alpha and 1-beta), three intermediate chains and three light chains. I1 occupies a specific position proximal to the first radial spoke and repeats every 96 nm along the length of the axoneme.</text>
</comment>
<dbReference type="SUPFAM" id="SSF52540">
    <property type="entry name" value="P-loop containing nucleoside triphosphate hydrolases"/>
    <property type="match status" value="4"/>
</dbReference>
<feature type="domain" description="AAA+ ATPase" evidence="20">
    <location>
        <begin position="1771"/>
        <end position="1908"/>
    </location>
</feature>
<dbReference type="FunFam" id="1.20.920.30:FF:000005">
    <property type="entry name" value="Dynein, axonemal, heavy chain 2"/>
    <property type="match status" value="1"/>
</dbReference>
<dbReference type="InterPro" id="IPR027417">
    <property type="entry name" value="P-loop_NTPase"/>
</dbReference>
<dbReference type="PROSITE" id="PS00675">
    <property type="entry name" value="SIGMA54_INTERACT_1"/>
    <property type="match status" value="1"/>
</dbReference>
<dbReference type="InterPro" id="IPR024743">
    <property type="entry name" value="Dynein_HC_stalk"/>
</dbReference>
<dbReference type="Gene3D" id="1.20.58.1120">
    <property type="match status" value="1"/>
</dbReference>
<dbReference type="Gene3D" id="1.10.287.2620">
    <property type="match status" value="1"/>
</dbReference>
<dbReference type="FunFam" id="3.40.50.300:FF:000153">
    <property type="entry name" value="Dynein axonemal heavy chain 1"/>
    <property type="match status" value="1"/>
</dbReference>
<dbReference type="OMA" id="ICEAMIN"/>
<dbReference type="Pfam" id="PF17852">
    <property type="entry name" value="Dynein_AAA_lid"/>
    <property type="match status" value="1"/>
</dbReference>
<dbReference type="FunFam" id="3.40.50.300:FF:000044">
    <property type="entry name" value="Dynein heavy chain 5, axonemal"/>
    <property type="match status" value="1"/>
</dbReference>
<keyword evidence="7" id="KW-0547">Nucleotide-binding</keyword>
<dbReference type="SMART" id="SM00382">
    <property type="entry name" value="AAA"/>
    <property type="match status" value="2"/>
</dbReference>
<dbReference type="InterPro" id="IPR042228">
    <property type="entry name" value="Dynein_linker_3"/>
</dbReference>
<dbReference type="InterPro" id="IPR054354">
    <property type="entry name" value="DYNC2H1-like_lid"/>
</dbReference>
<evidence type="ECO:0000256" key="6">
    <source>
        <dbReference type="ARBA" id="ARBA00022737"/>
    </source>
</evidence>
<keyword evidence="14" id="KW-0206">Cytoskeleton</keyword>
<dbReference type="PANTHER" id="PTHR22878">
    <property type="entry name" value="DYNEIN HEAVY CHAIN 6, AXONEMAL-LIKE-RELATED"/>
    <property type="match status" value="1"/>
</dbReference>
<dbReference type="InterPro" id="IPR035706">
    <property type="entry name" value="AAA_9"/>
</dbReference>
<evidence type="ECO:0000256" key="2">
    <source>
        <dbReference type="ARBA" id="ARBA00004230"/>
    </source>
</evidence>
<dbReference type="RefSeq" id="XP_005830507.1">
    <property type="nucleotide sequence ID" value="XM_005830450.1"/>
</dbReference>
<dbReference type="Pfam" id="PF08393">
    <property type="entry name" value="DHC_N2"/>
    <property type="match status" value="1"/>
</dbReference>
<feature type="coiled-coil region" evidence="19">
    <location>
        <begin position="3193"/>
        <end position="3258"/>
    </location>
</feature>
<dbReference type="Pfam" id="PF12781">
    <property type="entry name" value="AAA_9"/>
    <property type="match status" value="1"/>
</dbReference>
<comment type="function">
    <text evidence="16">Force generating protein of eukaryotic cilia and flagella. Produces force towards the minus ends of microtubules. Dynein has ATPase activity; the force-producing power stroke is thought to occur on release of ADP. Required for assembly of the I1 inner arm complex and its targeting to the appropriate axoneme location. Also required for phototaxis.</text>
</comment>
<name>L1J5B1_GUITC</name>
<dbReference type="InterPro" id="IPR025662">
    <property type="entry name" value="Sigma_54_int_dom_ATP-bd_1"/>
</dbReference>